<comment type="caution">
    <text evidence="1">The sequence shown here is derived from an EMBL/GenBank/DDBJ whole genome shotgun (WGS) entry which is preliminary data.</text>
</comment>
<dbReference type="Proteomes" id="UP000711736">
    <property type="component" value="Unassembled WGS sequence"/>
</dbReference>
<evidence type="ECO:0000313" key="1">
    <source>
        <dbReference type="EMBL" id="MBT1174554.1"/>
    </source>
</evidence>
<keyword evidence="2" id="KW-1185">Reference proteome</keyword>
<proteinExistence type="predicted"/>
<reference evidence="1 2" key="1">
    <citation type="journal article" date="2021" name="Environ. Microbiol.">
        <title>Genetic insights into the dark matter of the mammalian gut microbiota through targeted genome reconstruction.</title>
        <authorList>
            <person name="Lugli G.A."/>
            <person name="Alessandri G."/>
            <person name="Milani C."/>
            <person name="Viappiani A."/>
            <person name="Fontana F."/>
            <person name="Tarracchini C."/>
            <person name="Mancabelli L."/>
            <person name="Argentini C."/>
            <person name="Ruiz L."/>
            <person name="Margolles A."/>
            <person name="van Sinderen D."/>
            <person name="Turroni F."/>
            <person name="Ventura M."/>
        </authorList>
    </citation>
    <scope>NUCLEOTIDE SEQUENCE [LARGE SCALE GENOMIC DNA]</scope>
    <source>
        <strain evidence="1 2">LC6</strain>
    </source>
</reference>
<protein>
    <submittedName>
        <fullName evidence="1">Uncharacterized protein</fullName>
    </submittedName>
</protein>
<gene>
    <name evidence="1" type="ORF">JS530_03350</name>
</gene>
<organism evidence="1 2">
    <name type="scientific">Bifidobacterium colobi</name>
    <dbReference type="NCBI Taxonomy" id="2809026"/>
    <lineage>
        <taxon>Bacteria</taxon>
        <taxon>Bacillati</taxon>
        <taxon>Actinomycetota</taxon>
        <taxon>Actinomycetes</taxon>
        <taxon>Bifidobacteriales</taxon>
        <taxon>Bifidobacteriaceae</taxon>
        <taxon>Bifidobacterium</taxon>
    </lineage>
</organism>
<sequence>MSNTTMLEAQNIAVTIGLSDFSNTDTDTPAHMEKHAPTDISHTAISRLCHTMWYRQRLLHINDISMPTTAGTTGTQGDEPAEVTERVVMHAATTANSTATINATLSRSRCVDSLYSPCMYASF</sequence>
<name>A0ABS5UU71_9BIFI</name>
<dbReference type="EMBL" id="JAFEJU010000002">
    <property type="protein sequence ID" value="MBT1174554.1"/>
    <property type="molecule type" value="Genomic_DNA"/>
</dbReference>
<evidence type="ECO:0000313" key="2">
    <source>
        <dbReference type="Proteomes" id="UP000711736"/>
    </source>
</evidence>
<accession>A0ABS5UU71</accession>